<dbReference type="RefSeq" id="WP_310901731.1">
    <property type="nucleotide sequence ID" value="NZ_JAMQOS010000006.1"/>
</dbReference>
<dbReference type="Pfam" id="PF01938">
    <property type="entry name" value="TRAM"/>
    <property type="match status" value="1"/>
</dbReference>
<sequence>MEIPTELLTLFSAQIEQHDENFVIEVPRGEVDTGDVQGGETYRVALLPGPANGDSDDATVSNSDSRPAQSNPPVEEGERRTVEIESIGDQGDGITRVERGFVVIVSDTSLGEEVTVEITNVRENVAFADVVDRPGDIEQEG</sequence>
<evidence type="ECO:0000259" key="2">
    <source>
        <dbReference type="PROSITE" id="PS50926"/>
    </source>
</evidence>
<accession>A0ABU2FT83</accession>
<evidence type="ECO:0000313" key="4">
    <source>
        <dbReference type="Proteomes" id="UP001268864"/>
    </source>
</evidence>
<dbReference type="SUPFAM" id="SSF50249">
    <property type="entry name" value="Nucleic acid-binding proteins"/>
    <property type="match status" value="1"/>
</dbReference>
<proteinExistence type="predicted"/>
<evidence type="ECO:0000256" key="1">
    <source>
        <dbReference type="SAM" id="MobiDB-lite"/>
    </source>
</evidence>
<feature type="region of interest" description="Disordered" evidence="1">
    <location>
        <begin position="46"/>
        <end position="89"/>
    </location>
</feature>
<feature type="domain" description="TRAM" evidence="2">
    <location>
        <begin position="73"/>
        <end position="132"/>
    </location>
</feature>
<evidence type="ECO:0000313" key="3">
    <source>
        <dbReference type="EMBL" id="MDS0283974.1"/>
    </source>
</evidence>
<dbReference type="Gene3D" id="2.40.50.140">
    <property type="entry name" value="Nucleic acid-binding proteins"/>
    <property type="match status" value="1"/>
</dbReference>
<feature type="compositionally biased region" description="Polar residues" evidence="1">
    <location>
        <begin position="58"/>
        <end position="72"/>
    </location>
</feature>
<name>A0ABU2FT83_9EURY</name>
<dbReference type="InterPro" id="IPR012340">
    <property type="entry name" value="NA-bd_OB-fold"/>
</dbReference>
<dbReference type="EMBL" id="JAMQOS010000006">
    <property type="protein sequence ID" value="MDS0283974.1"/>
    <property type="molecule type" value="Genomic_DNA"/>
</dbReference>
<reference evidence="3 4" key="1">
    <citation type="submission" date="2022-06" db="EMBL/GenBank/DDBJ databases">
        <title>Halomicroarcula sp. a new haloarchaeum isolate from saline soil.</title>
        <authorList>
            <person name="Strakova D."/>
            <person name="Galisteo C."/>
            <person name="Sanchez-Porro C."/>
            <person name="Ventosa A."/>
        </authorList>
    </citation>
    <scope>NUCLEOTIDE SEQUENCE [LARGE SCALE GENOMIC DNA]</scope>
    <source>
        <strain evidence="3 4">S3CR25-11</strain>
    </source>
</reference>
<organism evidence="3 4">
    <name type="scientific">Haloarcula onubensis</name>
    <dbReference type="NCBI Taxonomy" id="2950539"/>
    <lineage>
        <taxon>Archaea</taxon>
        <taxon>Methanobacteriati</taxon>
        <taxon>Methanobacteriota</taxon>
        <taxon>Stenosarchaea group</taxon>
        <taxon>Halobacteria</taxon>
        <taxon>Halobacteriales</taxon>
        <taxon>Haloarculaceae</taxon>
        <taxon>Haloarcula</taxon>
    </lineage>
</organism>
<dbReference type="InterPro" id="IPR002792">
    <property type="entry name" value="TRAM_dom"/>
</dbReference>
<protein>
    <submittedName>
        <fullName evidence="3">TRAM domain-containing protein</fullName>
    </submittedName>
</protein>
<dbReference type="PROSITE" id="PS50926">
    <property type="entry name" value="TRAM"/>
    <property type="match status" value="1"/>
</dbReference>
<gene>
    <name evidence="3" type="ORF">NDI86_17800</name>
</gene>
<keyword evidence="4" id="KW-1185">Reference proteome</keyword>
<dbReference type="Proteomes" id="UP001268864">
    <property type="component" value="Unassembled WGS sequence"/>
</dbReference>
<comment type="caution">
    <text evidence="3">The sequence shown here is derived from an EMBL/GenBank/DDBJ whole genome shotgun (WGS) entry which is preliminary data.</text>
</comment>